<feature type="region of interest" description="Disordered" evidence="1">
    <location>
        <begin position="37"/>
        <end position="77"/>
    </location>
</feature>
<reference evidence="2" key="1">
    <citation type="submission" date="2021-05" db="EMBL/GenBank/DDBJ databases">
        <authorList>
            <person name="Alioto T."/>
            <person name="Alioto T."/>
            <person name="Gomez Garrido J."/>
        </authorList>
    </citation>
    <scope>NUCLEOTIDE SEQUENCE</scope>
</reference>
<feature type="region of interest" description="Disordered" evidence="1">
    <location>
        <begin position="143"/>
        <end position="162"/>
    </location>
</feature>
<name>A0A8D8N0Y3_CULPI</name>
<protein>
    <submittedName>
        <fullName evidence="2">(northern house mosquito) hypothetical protein</fullName>
    </submittedName>
</protein>
<dbReference type="AlphaFoldDB" id="A0A8D8N0Y3"/>
<evidence type="ECO:0000313" key="2">
    <source>
        <dbReference type="EMBL" id="CAG6547974.1"/>
    </source>
</evidence>
<feature type="compositionally biased region" description="Polar residues" evidence="1">
    <location>
        <begin position="67"/>
        <end position="77"/>
    </location>
</feature>
<dbReference type="EMBL" id="HBUE01237973">
    <property type="protein sequence ID" value="CAG6547974.1"/>
    <property type="molecule type" value="Transcribed_RNA"/>
</dbReference>
<proteinExistence type="predicted"/>
<accession>A0A8D8N0Y3</accession>
<dbReference type="EMBL" id="HBUE01100920">
    <property type="protein sequence ID" value="CAG6485295.1"/>
    <property type="molecule type" value="Transcribed_RNA"/>
</dbReference>
<dbReference type="EMBL" id="HBUE01344926">
    <property type="protein sequence ID" value="CAG6600183.1"/>
    <property type="molecule type" value="Transcribed_RNA"/>
</dbReference>
<organism evidence="2">
    <name type="scientific">Culex pipiens</name>
    <name type="common">House mosquito</name>
    <dbReference type="NCBI Taxonomy" id="7175"/>
    <lineage>
        <taxon>Eukaryota</taxon>
        <taxon>Metazoa</taxon>
        <taxon>Ecdysozoa</taxon>
        <taxon>Arthropoda</taxon>
        <taxon>Hexapoda</taxon>
        <taxon>Insecta</taxon>
        <taxon>Pterygota</taxon>
        <taxon>Neoptera</taxon>
        <taxon>Endopterygota</taxon>
        <taxon>Diptera</taxon>
        <taxon>Nematocera</taxon>
        <taxon>Culicoidea</taxon>
        <taxon>Culicidae</taxon>
        <taxon>Culicinae</taxon>
        <taxon>Culicini</taxon>
        <taxon>Culex</taxon>
        <taxon>Culex</taxon>
    </lineage>
</organism>
<feature type="compositionally biased region" description="Basic and acidic residues" evidence="1">
    <location>
        <begin position="37"/>
        <end position="50"/>
    </location>
</feature>
<sequence>MEDNIISKTEFIAARQILRCSALVICVCASVHDQQDQRRQAPTHHGEHHPFPGGPASTRSFNHDQHQATSSSFGSPAGNASTVLSLLRSSLTRRPPKQFNPYRRFQQGEMLGQLDQSLGTTAINCGGPLAFLLGSSLTAWLSPRQMPQQPNHDPRPRTVGRF</sequence>
<evidence type="ECO:0000256" key="1">
    <source>
        <dbReference type="SAM" id="MobiDB-lite"/>
    </source>
</evidence>